<evidence type="ECO:0000259" key="6">
    <source>
        <dbReference type="PROSITE" id="PS51379"/>
    </source>
</evidence>
<dbReference type="AlphaFoldDB" id="A0AA97FD56"/>
<evidence type="ECO:0000256" key="1">
    <source>
        <dbReference type="ARBA" id="ARBA00001917"/>
    </source>
</evidence>
<dbReference type="CDD" id="cd02143">
    <property type="entry name" value="nitroreductase_FeS-like"/>
    <property type="match status" value="1"/>
</dbReference>
<comment type="cofactor">
    <cofactor evidence="1">
        <name>FMN</name>
        <dbReference type="ChEBI" id="CHEBI:58210"/>
    </cofactor>
</comment>
<dbReference type="PROSITE" id="PS51379">
    <property type="entry name" value="4FE4S_FER_2"/>
    <property type="match status" value="2"/>
</dbReference>
<feature type="domain" description="4Fe-4S ferredoxin-type" evidence="6">
    <location>
        <begin position="36"/>
        <end position="65"/>
    </location>
</feature>
<gene>
    <name evidence="7" type="ORF">F1737_11335</name>
</gene>
<dbReference type="SUPFAM" id="SSF55469">
    <property type="entry name" value="FMN-dependent nitroreductase-like"/>
    <property type="match status" value="1"/>
</dbReference>
<dbReference type="Pfam" id="PF13187">
    <property type="entry name" value="Fer4_9"/>
    <property type="match status" value="1"/>
</dbReference>
<accession>A0AA97FD56</accession>
<dbReference type="InterPro" id="IPR000415">
    <property type="entry name" value="Nitroreductase-like"/>
</dbReference>
<proteinExistence type="inferred from homology"/>
<keyword evidence="8" id="KW-1185">Reference proteome</keyword>
<feature type="domain" description="4Fe-4S ferredoxin-type" evidence="6">
    <location>
        <begin position="2"/>
        <end position="31"/>
    </location>
</feature>
<dbReference type="InterPro" id="IPR029479">
    <property type="entry name" value="Nitroreductase"/>
</dbReference>
<dbReference type="Gene3D" id="3.30.70.20">
    <property type="match status" value="1"/>
</dbReference>
<dbReference type="Gene3D" id="3.40.109.10">
    <property type="entry name" value="NADH Oxidase"/>
    <property type="match status" value="1"/>
</dbReference>
<dbReference type="KEGG" id="mefw:F1737_11335"/>
<evidence type="ECO:0000256" key="5">
    <source>
        <dbReference type="ARBA" id="ARBA00023002"/>
    </source>
</evidence>
<dbReference type="InterPro" id="IPR017896">
    <property type="entry name" value="4Fe4S_Fe-S-bd"/>
</dbReference>
<sequence length="274" mass="30374">MGVIEIDPGMCTNCKICSKICPVGIILPGSDSEIPFLPAALEDSCAKCGHCSSVCPVGAITPLYENHPPINNVAYEKRIDPGVLANYMQSRRSVRNFLCKPVEKEKISAILEIARFAPSGMNAQPVRWLVVNDPLKVRNLSALTIEWMLEIKEEDGHHPLKNAIPGFLSSWDNGGDPVCRNAPCLVIAYTYSYYNMGFADSIISLSHIDIAAPAFGLGTCWAGILQIAMSSYQPLKEELKIPEKFMAQYSMMLGYPEYEFQKIPGREKADILWR</sequence>
<dbReference type="PANTHER" id="PTHR43673">
    <property type="entry name" value="NAD(P)H NITROREDUCTASE YDGI-RELATED"/>
    <property type="match status" value="1"/>
</dbReference>
<keyword evidence="4" id="KW-0288">FMN</keyword>
<dbReference type="EMBL" id="CP043875">
    <property type="protein sequence ID" value="WOF17225.1"/>
    <property type="molecule type" value="Genomic_DNA"/>
</dbReference>
<protein>
    <submittedName>
        <fullName evidence="7">Nitroreductase</fullName>
    </submittedName>
</protein>
<name>A0AA97FD56_9EURY</name>
<evidence type="ECO:0000313" key="8">
    <source>
        <dbReference type="Proteomes" id="UP001301797"/>
    </source>
</evidence>
<comment type="similarity">
    <text evidence="2">Belongs to the nitroreductase family.</text>
</comment>
<dbReference type="SUPFAM" id="SSF54862">
    <property type="entry name" value="4Fe-4S ferredoxins"/>
    <property type="match status" value="1"/>
</dbReference>
<evidence type="ECO:0000256" key="3">
    <source>
        <dbReference type="ARBA" id="ARBA00022630"/>
    </source>
</evidence>
<dbReference type="PANTHER" id="PTHR43673:SF2">
    <property type="entry name" value="NITROREDUCTASE"/>
    <property type="match status" value="1"/>
</dbReference>
<keyword evidence="5" id="KW-0560">Oxidoreductase</keyword>
<evidence type="ECO:0000256" key="4">
    <source>
        <dbReference type="ARBA" id="ARBA00022643"/>
    </source>
</evidence>
<dbReference type="GeneID" id="85230771"/>
<reference evidence="7 8" key="1">
    <citation type="submission" date="2019-09" db="EMBL/GenBank/DDBJ databases">
        <title>The complete genome of Methanoplanus sp. FWC-SCC4.</title>
        <authorList>
            <person name="Chen S.-C."/>
            <person name="Zhou Y.-Z."/>
            <person name="Lai M.-C."/>
        </authorList>
    </citation>
    <scope>NUCLEOTIDE SEQUENCE [LARGE SCALE GENOMIC DNA]</scope>
    <source>
        <strain evidence="7 8">FWC-SCC4</strain>
    </source>
</reference>
<dbReference type="Pfam" id="PF00881">
    <property type="entry name" value="Nitroreductase"/>
    <property type="match status" value="1"/>
</dbReference>
<dbReference type="RefSeq" id="WP_317136688.1">
    <property type="nucleotide sequence ID" value="NZ_CP043875.1"/>
</dbReference>
<keyword evidence="3" id="KW-0285">Flavoprotein</keyword>
<dbReference type="InterPro" id="IPR017900">
    <property type="entry name" value="4Fe4S_Fe_S_CS"/>
</dbReference>
<evidence type="ECO:0000256" key="2">
    <source>
        <dbReference type="ARBA" id="ARBA00007118"/>
    </source>
</evidence>
<dbReference type="GO" id="GO:0016491">
    <property type="term" value="F:oxidoreductase activity"/>
    <property type="evidence" value="ECO:0007669"/>
    <property type="project" value="UniProtKB-KW"/>
</dbReference>
<evidence type="ECO:0000313" key="7">
    <source>
        <dbReference type="EMBL" id="WOF17225.1"/>
    </source>
</evidence>
<organism evidence="7 8">
    <name type="scientific">Methanochimaera problematica</name>
    <dbReference type="NCBI Taxonomy" id="2609417"/>
    <lineage>
        <taxon>Archaea</taxon>
        <taxon>Methanobacteriati</taxon>
        <taxon>Methanobacteriota</taxon>
        <taxon>Stenosarchaea group</taxon>
        <taxon>Methanomicrobia</taxon>
        <taxon>Methanomicrobiales</taxon>
        <taxon>Methanomicrobiaceae</taxon>
        <taxon>Methanochimaera</taxon>
    </lineage>
</organism>
<dbReference type="Proteomes" id="UP001301797">
    <property type="component" value="Chromosome"/>
</dbReference>
<dbReference type="PROSITE" id="PS00198">
    <property type="entry name" value="4FE4S_FER_1"/>
    <property type="match status" value="2"/>
</dbReference>